<name>A0A923LVK5_9FIRM</name>
<keyword evidence="2" id="KW-0560">Oxidoreductase</keyword>
<evidence type="ECO:0000313" key="4">
    <source>
        <dbReference type="EMBL" id="MBC5725463.1"/>
    </source>
</evidence>
<evidence type="ECO:0000313" key="5">
    <source>
        <dbReference type="Proteomes" id="UP000606499"/>
    </source>
</evidence>
<dbReference type="PRINTS" id="PR00081">
    <property type="entry name" value="GDHRDH"/>
</dbReference>
<dbReference type="EMBL" id="JACOPL010000007">
    <property type="protein sequence ID" value="MBC5725463.1"/>
    <property type="molecule type" value="Genomic_DNA"/>
</dbReference>
<accession>A0A923LVK5</accession>
<dbReference type="Gene3D" id="3.40.50.720">
    <property type="entry name" value="NAD(P)-binding Rossmann-like Domain"/>
    <property type="match status" value="1"/>
</dbReference>
<keyword evidence="5" id="KW-1185">Reference proteome</keyword>
<evidence type="ECO:0000256" key="2">
    <source>
        <dbReference type="ARBA" id="ARBA00023002"/>
    </source>
</evidence>
<dbReference type="Pfam" id="PF00106">
    <property type="entry name" value="adh_short"/>
    <property type="match status" value="1"/>
</dbReference>
<dbReference type="Proteomes" id="UP000606499">
    <property type="component" value="Unassembled WGS sequence"/>
</dbReference>
<dbReference type="AlphaFoldDB" id="A0A923LVK5"/>
<evidence type="ECO:0000256" key="3">
    <source>
        <dbReference type="RuleBase" id="RU000363"/>
    </source>
</evidence>
<proteinExistence type="inferred from homology"/>
<evidence type="ECO:0000256" key="1">
    <source>
        <dbReference type="ARBA" id="ARBA00006484"/>
    </source>
</evidence>
<sequence length="284" mass="29852">MLTPNPFPLDLGGRTAVVTGAGGIMCSHFAGALAQAHATVCLLDINLPAAQAAADALTAAGYRAYAYRADVLDKAQLESVHAQILAAHGPCSILINGAGGNHPDGNTEDEYFRPEAVEPALKTFFQLDLNGFRRVFDLNFIGTVLPTQIFSADMTGRKDSCIVNISSMNAIRPLTKLPAYSAAKSAVSNFTQWLAVYFSRAGIRVNAIAPGFFITNQNRPNLLHADGSLTPRAEKILSGIPAGRFGDISELTGALLFLLSPQAAGYVNGVVLPVDGGFSAYAGV</sequence>
<dbReference type="InterPro" id="IPR036291">
    <property type="entry name" value="NAD(P)-bd_dom_sf"/>
</dbReference>
<reference evidence="4" key="1">
    <citation type="submission" date="2020-08" db="EMBL/GenBank/DDBJ databases">
        <title>Genome public.</title>
        <authorList>
            <person name="Liu C."/>
            <person name="Sun Q."/>
        </authorList>
    </citation>
    <scope>NUCLEOTIDE SEQUENCE</scope>
    <source>
        <strain evidence="4">NSJ-28</strain>
    </source>
</reference>
<dbReference type="SUPFAM" id="SSF51735">
    <property type="entry name" value="NAD(P)-binding Rossmann-fold domains"/>
    <property type="match status" value="1"/>
</dbReference>
<dbReference type="RefSeq" id="WP_107631076.1">
    <property type="nucleotide sequence ID" value="NZ_JACOPL010000007.1"/>
</dbReference>
<dbReference type="NCBIfam" id="NF006132">
    <property type="entry name" value="PRK08277.1"/>
    <property type="match status" value="1"/>
</dbReference>
<comment type="similarity">
    <text evidence="1 3">Belongs to the short-chain dehydrogenases/reductases (SDR) family.</text>
</comment>
<organism evidence="4 5">
    <name type="scientific">Agathobaculum faecis</name>
    <dbReference type="NCBI Taxonomy" id="2763013"/>
    <lineage>
        <taxon>Bacteria</taxon>
        <taxon>Bacillati</taxon>
        <taxon>Bacillota</taxon>
        <taxon>Clostridia</taxon>
        <taxon>Eubacteriales</taxon>
        <taxon>Butyricicoccaceae</taxon>
        <taxon>Agathobaculum</taxon>
    </lineage>
</organism>
<dbReference type="PANTHER" id="PTHR42760">
    <property type="entry name" value="SHORT-CHAIN DEHYDROGENASES/REDUCTASES FAMILY MEMBER"/>
    <property type="match status" value="1"/>
</dbReference>
<dbReference type="GO" id="GO:0016616">
    <property type="term" value="F:oxidoreductase activity, acting on the CH-OH group of donors, NAD or NADP as acceptor"/>
    <property type="evidence" value="ECO:0007669"/>
    <property type="project" value="TreeGrafter"/>
</dbReference>
<dbReference type="PANTHER" id="PTHR42760:SF115">
    <property type="entry name" value="3-OXOACYL-[ACYL-CARRIER-PROTEIN] REDUCTASE FABG"/>
    <property type="match status" value="1"/>
</dbReference>
<dbReference type="PROSITE" id="PS00061">
    <property type="entry name" value="ADH_SHORT"/>
    <property type="match status" value="1"/>
</dbReference>
<protein>
    <submittedName>
        <fullName evidence="4">SDR family oxidoreductase</fullName>
    </submittedName>
</protein>
<gene>
    <name evidence="4" type="ORF">H8S45_08340</name>
</gene>
<dbReference type="InterPro" id="IPR020904">
    <property type="entry name" value="Sc_DH/Rdtase_CS"/>
</dbReference>
<dbReference type="PRINTS" id="PR00080">
    <property type="entry name" value="SDRFAMILY"/>
</dbReference>
<dbReference type="InterPro" id="IPR002347">
    <property type="entry name" value="SDR_fam"/>
</dbReference>
<comment type="caution">
    <text evidence="4">The sequence shown here is derived from an EMBL/GenBank/DDBJ whole genome shotgun (WGS) entry which is preliminary data.</text>
</comment>